<keyword evidence="2" id="KW-1185">Reference proteome</keyword>
<gene>
    <name evidence="1" type="ORF">SAMN05444358_1095</name>
</gene>
<organism evidence="1 2">
    <name type="scientific">Ruegeria halocynthiae</name>
    <dbReference type="NCBI Taxonomy" id="985054"/>
    <lineage>
        <taxon>Bacteria</taxon>
        <taxon>Pseudomonadati</taxon>
        <taxon>Pseudomonadota</taxon>
        <taxon>Alphaproteobacteria</taxon>
        <taxon>Rhodobacterales</taxon>
        <taxon>Roseobacteraceae</taxon>
        <taxon>Ruegeria</taxon>
    </lineage>
</organism>
<sequence>MVCRLITDKGKSMIKPAFVTEESSTSAVMQTSGKIAVERLSTTTKSSSSRFPPIENALTEIVNNKRLFEAQKNV</sequence>
<dbReference type="EMBL" id="FNNP01000009">
    <property type="protein sequence ID" value="SDX67407.1"/>
    <property type="molecule type" value="Genomic_DNA"/>
</dbReference>
<protein>
    <submittedName>
        <fullName evidence="1">Uncharacterized protein</fullName>
    </submittedName>
</protein>
<evidence type="ECO:0000313" key="2">
    <source>
        <dbReference type="Proteomes" id="UP000183400"/>
    </source>
</evidence>
<reference evidence="2" key="1">
    <citation type="submission" date="2016-10" db="EMBL/GenBank/DDBJ databases">
        <authorList>
            <person name="Varghese N."/>
            <person name="Submissions S."/>
        </authorList>
    </citation>
    <scope>NUCLEOTIDE SEQUENCE [LARGE SCALE GENOMIC DNA]</scope>
    <source>
        <strain evidence="2">DSM 27839</strain>
    </source>
</reference>
<name>A0A1H3DM18_9RHOB</name>
<proteinExistence type="predicted"/>
<evidence type="ECO:0000313" key="1">
    <source>
        <dbReference type="EMBL" id="SDX67407.1"/>
    </source>
</evidence>
<accession>A0A1H3DM18</accession>
<dbReference type="Proteomes" id="UP000183400">
    <property type="component" value="Unassembled WGS sequence"/>
</dbReference>
<dbReference type="AlphaFoldDB" id="A0A1H3DM18"/>